<evidence type="ECO:0000313" key="3">
    <source>
        <dbReference type="EnsemblPlants" id="ORUFI04G21060.1"/>
    </source>
</evidence>
<keyword evidence="2" id="KW-0812">Transmembrane</keyword>
<protein>
    <submittedName>
        <fullName evidence="3">Uncharacterized protein</fullName>
    </submittedName>
</protein>
<dbReference type="AlphaFoldDB" id="A0A0E0PBV9"/>
<evidence type="ECO:0000256" key="1">
    <source>
        <dbReference type="SAM" id="MobiDB-lite"/>
    </source>
</evidence>
<reference evidence="4" key="1">
    <citation type="submission" date="2013-06" db="EMBL/GenBank/DDBJ databases">
        <authorList>
            <person name="Zhao Q."/>
        </authorList>
    </citation>
    <scope>NUCLEOTIDE SEQUENCE</scope>
    <source>
        <strain evidence="4">cv. W1943</strain>
    </source>
</reference>
<accession>A0A0E0PBV9</accession>
<feature type="transmembrane region" description="Helical" evidence="2">
    <location>
        <begin position="63"/>
        <end position="81"/>
    </location>
</feature>
<sequence length="113" mass="12656">MLQLLATTSTPLSPVKMRPAAAAMATKSEYRRMEAEEEEELDKEEWARRAEAQRRRRRSGGRYVFTCALFASLNAILLGYGQQPSRAKHIDISHLSRAPIGLGASAIDDQLRI</sequence>
<dbReference type="Proteomes" id="UP000008022">
    <property type="component" value="Unassembled WGS sequence"/>
</dbReference>
<feature type="compositionally biased region" description="Basic and acidic residues" evidence="1">
    <location>
        <begin position="44"/>
        <end position="53"/>
    </location>
</feature>
<organism evidence="3 4">
    <name type="scientific">Oryza rufipogon</name>
    <name type="common">Brownbeard rice</name>
    <name type="synonym">Asian wild rice</name>
    <dbReference type="NCBI Taxonomy" id="4529"/>
    <lineage>
        <taxon>Eukaryota</taxon>
        <taxon>Viridiplantae</taxon>
        <taxon>Streptophyta</taxon>
        <taxon>Embryophyta</taxon>
        <taxon>Tracheophyta</taxon>
        <taxon>Spermatophyta</taxon>
        <taxon>Magnoliopsida</taxon>
        <taxon>Liliopsida</taxon>
        <taxon>Poales</taxon>
        <taxon>Poaceae</taxon>
        <taxon>BOP clade</taxon>
        <taxon>Oryzoideae</taxon>
        <taxon>Oryzeae</taxon>
        <taxon>Oryzinae</taxon>
        <taxon>Oryza</taxon>
    </lineage>
</organism>
<name>A0A0E0PBV9_ORYRU</name>
<reference evidence="3" key="2">
    <citation type="submission" date="2015-06" db="UniProtKB">
        <authorList>
            <consortium name="EnsemblPlants"/>
        </authorList>
    </citation>
    <scope>IDENTIFICATION</scope>
</reference>
<evidence type="ECO:0000313" key="4">
    <source>
        <dbReference type="Proteomes" id="UP000008022"/>
    </source>
</evidence>
<dbReference type="EnsemblPlants" id="ORUFI04G21060.1">
    <property type="protein sequence ID" value="ORUFI04G21060.1"/>
    <property type="gene ID" value="ORUFI04G21060"/>
</dbReference>
<keyword evidence="2" id="KW-0472">Membrane</keyword>
<dbReference type="HOGENOM" id="CLU_2137603_0_0_1"/>
<keyword evidence="2" id="KW-1133">Transmembrane helix</keyword>
<keyword evidence="4" id="KW-1185">Reference proteome</keyword>
<dbReference type="Gramene" id="ORUFI04G21060.1">
    <property type="protein sequence ID" value="ORUFI04G21060.1"/>
    <property type="gene ID" value="ORUFI04G21060"/>
</dbReference>
<proteinExistence type="predicted"/>
<feature type="region of interest" description="Disordered" evidence="1">
    <location>
        <begin position="34"/>
        <end position="59"/>
    </location>
</feature>
<evidence type="ECO:0000256" key="2">
    <source>
        <dbReference type="SAM" id="Phobius"/>
    </source>
</evidence>